<protein>
    <recommendedName>
        <fullName evidence="3">SET domain-containing protein</fullName>
    </recommendedName>
</protein>
<dbReference type="AlphaFoldDB" id="T1IKR6"/>
<dbReference type="Gene3D" id="1.25.40.10">
    <property type="entry name" value="Tetratricopeptide repeat domain"/>
    <property type="match status" value="1"/>
</dbReference>
<sequence length="330" mass="38099">KPNECEKVGNVTRRFEDLESHTEEIKNDVLRMTEFQYIFRYVTRFVPADECPSRDELLNIYGKVAVNSHGIFIEMSYRGVGLYLGGSMFDHSCKPNAAFVFDGPIMSVIALDDISRSDSSISIGYTDLRASTEERQRYLKTKYYFDCSCARCQDDEMDLVVNSILCPNPNCTHPTIIENGSFRCLECGKVEFGKNKLGQVHELTERCKSLKDEIGELKKQRRYEEVYKKAQRFIQQARSTFHVSNIYYLLLTYYYGDIHPNVAIHLAHLSYVLTQAFCEKLSDGTEAESTLTEALRVLSITYSKDNKLYTTCQTLLYQCQYERINMKALK</sequence>
<accession>T1IKR6</accession>
<dbReference type="Gene3D" id="1.10.220.160">
    <property type="match status" value="1"/>
</dbReference>
<dbReference type="STRING" id="126957.T1IKR6"/>
<dbReference type="Gene3D" id="2.170.270.10">
    <property type="entry name" value="SET domain"/>
    <property type="match status" value="1"/>
</dbReference>
<dbReference type="EnsemblMetazoa" id="SMAR001519-RA">
    <property type="protein sequence ID" value="SMAR001519-PA"/>
    <property type="gene ID" value="SMAR001519"/>
</dbReference>
<dbReference type="GO" id="GO:0005634">
    <property type="term" value="C:nucleus"/>
    <property type="evidence" value="ECO:0007669"/>
    <property type="project" value="TreeGrafter"/>
</dbReference>
<dbReference type="InterPro" id="IPR011990">
    <property type="entry name" value="TPR-like_helical_dom_sf"/>
</dbReference>
<name>T1IKR6_STRMM</name>
<dbReference type="PhylomeDB" id="T1IKR6"/>
<dbReference type="PANTHER" id="PTHR12197">
    <property type="entry name" value="HISTONE-LYSINE N-METHYLTRANSFERASE SMYD"/>
    <property type="match status" value="1"/>
</dbReference>
<dbReference type="SUPFAM" id="SSF82199">
    <property type="entry name" value="SET domain"/>
    <property type="match status" value="1"/>
</dbReference>
<reference evidence="1" key="2">
    <citation type="submission" date="2015-02" db="UniProtKB">
        <authorList>
            <consortium name="EnsemblMetazoa"/>
        </authorList>
    </citation>
    <scope>IDENTIFICATION</scope>
</reference>
<dbReference type="Proteomes" id="UP000014500">
    <property type="component" value="Unassembled WGS sequence"/>
</dbReference>
<reference evidence="2" key="1">
    <citation type="submission" date="2011-05" db="EMBL/GenBank/DDBJ databases">
        <authorList>
            <person name="Richards S.R."/>
            <person name="Qu J."/>
            <person name="Jiang H."/>
            <person name="Jhangiani S.N."/>
            <person name="Agravi P."/>
            <person name="Goodspeed R."/>
            <person name="Gross S."/>
            <person name="Mandapat C."/>
            <person name="Jackson L."/>
            <person name="Mathew T."/>
            <person name="Pu L."/>
            <person name="Thornton R."/>
            <person name="Saada N."/>
            <person name="Wilczek-Boney K.B."/>
            <person name="Lee S."/>
            <person name="Kovar C."/>
            <person name="Wu Y."/>
            <person name="Scherer S.E."/>
            <person name="Worley K.C."/>
            <person name="Muzny D.M."/>
            <person name="Gibbs R."/>
        </authorList>
    </citation>
    <scope>NUCLEOTIDE SEQUENCE</scope>
    <source>
        <strain evidence="2">Brora</strain>
    </source>
</reference>
<dbReference type="InterPro" id="IPR050869">
    <property type="entry name" value="H3K4_H4K5_MeTrfase"/>
</dbReference>
<dbReference type="InterPro" id="IPR046341">
    <property type="entry name" value="SET_dom_sf"/>
</dbReference>
<dbReference type="PANTHER" id="PTHR12197:SF251">
    <property type="entry name" value="EG:BACR7C10.4 PROTEIN"/>
    <property type="match status" value="1"/>
</dbReference>
<evidence type="ECO:0000313" key="1">
    <source>
        <dbReference type="EnsemblMetazoa" id="SMAR001519-PA"/>
    </source>
</evidence>
<evidence type="ECO:0008006" key="3">
    <source>
        <dbReference type="Google" id="ProtNLM"/>
    </source>
</evidence>
<proteinExistence type="predicted"/>
<organism evidence="1 2">
    <name type="scientific">Strigamia maritima</name>
    <name type="common">European centipede</name>
    <name type="synonym">Geophilus maritimus</name>
    <dbReference type="NCBI Taxonomy" id="126957"/>
    <lineage>
        <taxon>Eukaryota</taxon>
        <taxon>Metazoa</taxon>
        <taxon>Ecdysozoa</taxon>
        <taxon>Arthropoda</taxon>
        <taxon>Myriapoda</taxon>
        <taxon>Chilopoda</taxon>
        <taxon>Pleurostigmophora</taxon>
        <taxon>Geophilomorpha</taxon>
        <taxon>Linotaeniidae</taxon>
        <taxon>Strigamia</taxon>
    </lineage>
</organism>
<evidence type="ECO:0000313" key="2">
    <source>
        <dbReference type="Proteomes" id="UP000014500"/>
    </source>
</evidence>
<dbReference type="HOGENOM" id="CLU_018406_2_0_1"/>
<dbReference type="EMBL" id="AFFK01015674">
    <property type="status" value="NOT_ANNOTATED_CDS"/>
    <property type="molecule type" value="Genomic_DNA"/>
</dbReference>
<dbReference type="eggNOG" id="KOG2084">
    <property type="taxonomic scope" value="Eukaryota"/>
</dbReference>
<keyword evidence="2" id="KW-1185">Reference proteome</keyword>